<dbReference type="Proteomes" id="UP000238634">
    <property type="component" value="Unassembled WGS sequence"/>
</dbReference>
<protein>
    <recommendedName>
        <fullName evidence="1">Bacterial type II secretion system protein E domain-containing protein</fullName>
    </recommendedName>
</protein>
<dbReference type="RefSeq" id="WP_083582963.1">
    <property type="nucleotide sequence ID" value="NZ_MPPI01000015.1"/>
</dbReference>
<evidence type="ECO:0000313" key="3">
    <source>
        <dbReference type="Proteomes" id="UP000238634"/>
    </source>
</evidence>
<dbReference type="Pfam" id="PF00437">
    <property type="entry name" value="T2SSE"/>
    <property type="match status" value="1"/>
</dbReference>
<feature type="domain" description="Bacterial type II secretion system protein E" evidence="1">
    <location>
        <begin position="256"/>
        <end position="390"/>
    </location>
</feature>
<proteinExistence type="predicted"/>
<evidence type="ECO:0000313" key="2">
    <source>
        <dbReference type="EMBL" id="PSB15998.1"/>
    </source>
</evidence>
<reference evidence="2 3" key="2">
    <citation type="submission" date="2018-03" db="EMBL/GenBank/DDBJ databases">
        <title>The ancient ancestry and fast evolution of plastids.</title>
        <authorList>
            <person name="Moore K.R."/>
            <person name="Magnabosco C."/>
            <person name="Momper L."/>
            <person name="Gold D.A."/>
            <person name="Bosak T."/>
            <person name="Fournier G.P."/>
        </authorList>
    </citation>
    <scope>NUCLEOTIDE SEQUENCE [LARGE SCALE GENOMIC DNA]</scope>
    <source>
        <strain evidence="2 3">ULC007</strain>
    </source>
</reference>
<dbReference type="Gene3D" id="3.30.450.90">
    <property type="match status" value="1"/>
</dbReference>
<dbReference type="EMBL" id="PVWG01000049">
    <property type="protein sequence ID" value="PSB15998.1"/>
    <property type="molecule type" value="Genomic_DNA"/>
</dbReference>
<sequence>MDTSENPSFMMHPPRDLLELRDTHPPETQTTCFLDLPSFPAQLERVATVDTHQIFQLVDRILPFEACLYHQILPLSLKDQCLQLGMVTLEDAAALDYVRQILTFMNYSLAPQTISSDVHYATLSAYLNHGVNQGLVVPSLDDSVLAQEPGEAENVDLLEETSLISNQSSCEISDLDFFSRGDSAQATQEAKATFLIDSPDEIDDSPNLLSPATVVLVSELLQHSKSPIPGNALPTLEVSTNYLNSPSDHLAALPPAQLLQELLGRIVSDGIGRLYLERRSTTGQILWSQNGVLRSVLSDLPLFSFQAVIDELKQLTHLPRTPVQQPKQVEVERLCDQNRVLLRLRVMPSAHGEEATLQILRGAALKFYQQRQIANLSRDALNIAQGLQQKMREIHDRTHASAQLPPDQANLTQILQIVEQQIKTLNQIDEG</sequence>
<organism evidence="2 3">
    <name type="scientific">Phormidesmis priestleyi ULC007</name>
    <dbReference type="NCBI Taxonomy" id="1920490"/>
    <lineage>
        <taxon>Bacteria</taxon>
        <taxon>Bacillati</taxon>
        <taxon>Cyanobacteriota</taxon>
        <taxon>Cyanophyceae</taxon>
        <taxon>Leptolyngbyales</taxon>
        <taxon>Leptolyngbyaceae</taxon>
        <taxon>Phormidesmis</taxon>
    </lineage>
</organism>
<reference evidence="2 3" key="1">
    <citation type="submission" date="2018-02" db="EMBL/GenBank/DDBJ databases">
        <authorList>
            <person name="Cohen D.B."/>
            <person name="Kent A.D."/>
        </authorList>
    </citation>
    <scope>NUCLEOTIDE SEQUENCE [LARGE SCALE GENOMIC DNA]</scope>
    <source>
        <strain evidence="2 3">ULC007</strain>
    </source>
</reference>
<dbReference type="OrthoDB" id="503913at2"/>
<name>A0A2T1D685_9CYAN</name>
<dbReference type="InterPro" id="IPR001482">
    <property type="entry name" value="T2SS/T4SS_dom"/>
</dbReference>
<keyword evidence="3" id="KW-1185">Reference proteome</keyword>
<dbReference type="AlphaFoldDB" id="A0A2T1D685"/>
<accession>A0A2T1D685</accession>
<dbReference type="STRING" id="1920490.GCA_001895925_01165"/>
<evidence type="ECO:0000259" key="1">
    <source>
        <dbReference type="Pfam" id="PF00437"/>
    </source>
</evidence>
<gene>
    <name evidence="2" type="ORF">C7B65_22970</name>
</gene>
<comment type="caution">
    <text evidence="2">The sequence shown here is derived from an EMBL/GenBank/DDBJ whole genome shotgun (WGS) entry which is preliminary data.</text>
</comment>